<gene>
    <name evidence="1" type="ORF">CT19425_70140</name>
</gene>
<organism evidence="1 2">
    <name type="scientific">Cupriavidus taiwanensis</name>
    <dbReference type="NCBI Taxonomy" id="164546"/>
    <lineage>
        <taxon>Bacteria</taxon>
        <taxon>Pseudomonadati</taxon>
        <taxon>Pseudomonadota</taxon>
        <taxon>Betaproteobacteria</taxon>
        <taxon>Burkholderiales</taxon>
        <taxon>Burkholderiaceae</taxon>
        <taxon>Cupriavidus</taxon>
    </lineage>
</organism>
<name>A0A375IEE4_9BURK</name>
<reference evidence="1 2" key="1">
    <citation type="submission" date="2018-01" db="EMBL/GenBank/DDBJ databases">
        <authorList>
            <person name="Gaut B.S."/>
            <person name="Morton B.R."/>
            <person name="Clegg M.T."/>
            <person name="Duvall M.R."/>
        </authorList>
    </citation>
    <scope>NUCLEOTIDE SEQUENCE [LARGE SCALE GENOMIC DNA]</scope>
    <source>
        <strain evidence="1">Cupriavidus taiwanensis LMG 19425</strain>
    </source>
</reference>
<dbReference type="EMBL" id="LT991976">
    <property type="protein sequence ID" value="SPK72440.1"/>
    <property type="molecule type" value="Genomic_DNA"/>
</dbReference>
<accession>A0A375IEE4</accession>
<sequence length="73" mass="7934">MGRHALLSVLRKNGNRAYHGDVVKPLHAGTSDNFAVEFGDMEGVLISTQKGIDRAAEIIHLEVARRDDRGHGG</sequence>
<evidence type="ECO:0000313" key="2">
    <source>
        <dbReference type="Proteomes" id="UP000255505"/>
    </source>
</evidence>
<proteinExistence type="predicted"/>
<dbReference type="Proteomes" id="UP000255505">
    <property type="component" value="Chromosome I"/>
</dbReference>
<dbReference type="AlphaFoldDB" id="A0A375IEE4"/>
<evidence type="ECO:0000313" key="1">
    <source>
        <dbReference type="EMBL" id="SPK72440.1"/>
    </source>
</evidence>
<protein>
    <submittedName>
        <fullName evidence="1">Uncharacterized protein</fullName>
    </submittedName>
</protein>